<evidence type="ECO:0000313" key="2">
    <source>
        <dbReference type="EMBL" id="VVW01073.1"/>
    </source>
</evidence>
<dbReference type="EMBL" id="LR721780">
    <property type="protein sequence ID" value="VVW01073.1"/>
    <property type="molecule type" value="Genomic_DNA"/>
</dbReference>
<name>A0A5K1AGF7_9MAGN</name>
<sequence>MWRQEGQEECEESQVSMQLRWKQWAHWGRTLICSPGRNSVRQMAQSVDLPALESKATTGSARIAFFLRPLLAEGSGMPAPPTPARRRKRQRQAQRAMNPRPTRQMRVQRRAARMTTTSESTVPSAGAPSEDDDGASRRRRLCVTSELGADTINEHTARERKTDRVMGRRVRFIRKGQLFRKETATVDSFGERGRA</sequence>
<dbReference type="Gramene" id="NC2G0285440.1">
    <property type="protein sequence ID" value="NC2G0285440.1:cds"/>
    <property type="gene ID" value="NC2G0285440"/>
</dbReference>
<feature type="region of interest" description="Disordered" evidence="1">
    <location>
        <begin position="72"/>
        <end position="138"/>
    </location>
</feature>
<reference evidence="2" key="1">
    <citation type="submission" date="2019-09" db="EMBL/GenBank/DDBJ databases">
        <authorList>
            <person name="Zhang L."/>
        </authorList>
    </citation>
    <scope>NUCLEOTIDE SEQUENCE</scope>
</reference>
<evidence type="ECO:0000256" key="1">
    <source>
        <dbReference type="SAM" id="MobiDB-lite"/>
    </source>
</evidence>
<proteinExistence type="predicted"/>
<dbReference type="AlphaFoldDB" id="A0A5K1AGF7"/>
<protein>
    <submittedName>
        <fullName evidence="2">Uncharacterized protein</fullName>
    </submittedName>
</protein>
<organism evidence="2">
    <name type="scientific">Nymphaea colorata</name>
    <name type="common">pocket water lily</name>
    <dbReference type="NCBI Taxonomy" id="210225"/>
    <lineage>
        <taxon>Eukaryota</taxon>
        <taxon>Viridiplantae</taxon>
        <taxon>Streptophyta</taxon>
        <taxon>Embryophyta</taxon>
        <taxon>Tracheophyta</taxon>
        <taxon>Spermatophyta</taxon>
        <taxon>Magnoliopsida</taxon>
        <taxon>Nymphaeales</taxon>
        <taxon>Nymphaeaceae</taxon>
        <taxon>Nymphaea</taxon>
    </lineage>
</organism>
<accession>A0A5K1AGF7</accession>
<gene>
    <name evidence="2" type="ORF">NYM_LOCUS13866</name>
</gene>